<dbReference type="Proteomes" id="UP000610558">
    <property type="component" value="Unassembled WGS sequence"/>
</dbReference>
<dbReference type="InterPro" id="IPR037402">
    <property type="entry name" value="YidZ_PBP2"/>
</dbReference>
<dbReference type="SUPFAM" id="SSF46785">
    <property type="entry name" value="Winged helix' DNA-binding domain"/>
    <property type="match status" value="1"/>
</dbReference>
<evidence type="ECO:0000256" key="4">
    <source>
        <dbReference type="ARBA" id="ARBA00023163"/>
    </source>
</evidence>
<keyword evidence="2" id="KW-0805">Transcription regulation</keyword>
<proteinExistence type="inferred from homology"/>
<dbReference type="GO" id="GO:0003700">
    <property type="term" value="F:DNA-binding transcription factor activity"/>
    <property type="evidence" value="ECO:0007669"/>
    <property type="project" value="InterPro"/>
</dbReference>
<organism evidence="6 7">
    <name type="scientific">Spongiibacter pelagi</name>
    <dbReference type="NCBI Taxonomy" id="2760804"/>
    <lineage>
        <taxon>Bacteria</taxon>
        <taxon>Pseudomonadati</taxon>
        <taxon>Pseudomonadota</taxon>
        <taxon>Gammaproteobacteria</taxon>
        <taxon>Cellvibrionales</taxon>
        <taxon>Spongiibacteraceae</taxon>
        <taxon>Spongiibacter</taxon>
    </lineage>
</organism>
<dbReference type="Pfam" id="PF03466">
    <property type="entry name" value="LysR_substrate"/>
    <property type="match status" value="1"/>
</dbReference>
<dbReference type="GO" id="GO:0003677">
    <property type="term" value="F:DNA binding"/>
    <property type="evidence" value="ECO:0007669"/>
    <property type="project" value="UniProtKB-KW"/>
</dbReference>
<dbReference type="InterPro" id="IPR000847">
    <property type="entry name" value="LysR_HTH_N"/>
</dbReference>
<dbReference type="InterPro" id="IPR005119">
    <property type="entry name" value="LysR_subst-bd"/>
</dbReference>
<keyword evidence="4" id="KW-0804">Transcription</keyword>
<dbReference type="Pfam" id="PF00126">
    <property type="entry name" value="HTH_1"/>
    <property type="match status" value="1"/>
</dbReference>
<dbReference type="Gene3D" id="1.10.10.10">
    <property type="entry name" value="Winged helix-like DNA-binding domain superfamily/Winged helix DNA-binding domain"/>
    <property type="match status" value="1"/>
</dbReference>
<dbReference type="CDD" id="cd08417">
    <property type="entry name" value="PBP2_Nitroaromatics_like"/>
    <property type="match status" value="1"/>
</dbReference>
<dbReference type="InterPro" id="IPR036390">
    <property type="entry name" value="WH_DNA-bd_sf"/>
</dbReference>
<dbReference type="PRINTS" id="PR00039">
    <property type="entry name" value="HTHLYSR"/>
</dbReference>
<evidence type="ECO:0000256" key="3">
    <source>
        <dbReference type="ARBA" id="ARBA00023125"/>
    </source>
</evidence>
<feature type="domain" description="HTH lysR-type" evidence="5">
    <location>
        <begin position="4"/>
        <end position="61"/>
    </location>
</feature>
<dbReference type="Gene3D" id="3.40.190.10">
    <property type="entry name" value="Periplasmic binding protein-like II"/>
    <property type="match status" value="2"/>
</dbReference>
<evidence type="ECO:0000259" key="5">
    <source>
        <dbReference type="PROSITE" id="PS50931"/>
    </source>
</evidence>
<reference evidence="6" key="1">
    <citation type="submission" date="2020-09" db="EMBL/GenBank/DDBJ databases">
        <authorList>
            <person name="Yoon J.-W."/>
        </authorList>
    </citation>
    <scope>NUCLEOTIDE SEQUENCE</scope>
    <source>
        <strain evidence="6">KMU-158</strain>
    </source>
</reference>
<dbReference type="PROSITE" id="PS50931">
    <property type="entry name" value="HTH_LYSR"/>
    <property type="match status" value="1"/>
</dbReference>
<sequence length="294" mass="32899">MSKVDLNLFAVFNAIYSQHNLTRAAEILHVSQPAVSNALARLRDLFDDPLFVRSPGGVSPTPLARQLINPVRQALETLDDCVKARLDFDPATSNETIRLHAAEQASALLLPKLLPKLIEQAPHLRLEIQFQNRRDVPLALAAGDLQLGIDAPLLSSNELLSQPLAQEDYVCVMRRDHPLSKQPISLEDFLAAPHIQVSSRARGATPIDIALRSLGQQREIALRIPHYSLLPQVIASTDYLAAVPRIMVSGWQLHHCPLPFPVPPLEMHLFWHKNSDHDPLNQWLRELITNLLKI</sequence>
<keyword evidence="7" id="KW-1185">Reference proteome</keyword>
<dbReference type="SUPFAM" id="SSF53850">
    <property type="entry name" value="Periplasmic binding protein-like II"/>
    <property type="match status" value="1"/>
</dbReference>
<name>A0A927C2L2_9GAMM</name>
<comment type="caution">
    <text evidence="6">The sequence shown here is derived from an EMBL/GenBank/DDBJ whole genome shotgun (WGS) entry which is preliminary data.</text>
</comment>
<keyword evidence="3" id="KW-0238">DNA-binding</keyword>
<dbReference type="AlphaFoldDB" id="A0A927C2L2"/>
<gene>
    <name evidence="6" type="ORF">IB286_11410</name>
</gene>
<dbReference type="RefSeq" id="WP_190765639.1">
    <property type="nucleotide sequence ID" value="NZ_JACXLD010000006.1"/>
</dbReference>
<dbReference type="PANTHER" id="PTHR30118">
    <property type="entry name" value="HTH-TYPE TRANSCRIPTIONAL REGULATOR LEUO-RELATED"/>
    <property type="match status" value="1"/>
</dbReference>
<protein>
    <submittedName>
        <fullName evidence="6">LysR family transcriptional regulator</fullName>
    </submittedName>
</protein>
<dbReference type="EMBL" id="JACXLD010000006">
    <property type="protein sequence ID" value="MBD2859614.1"/>
    <property type="molecule type" value="Genomic_DNA"/>
</dbReference>
<accession>A0A927C2L2</accession>
<dbReference type="InterPro" id="IPR036388">
    <property type="entry name" value="WH-like_DNA-bd_sf"/>
</dbReference>
<evidence type="ECO:0000256" key="1">
    <source>
        <dbReference type="ARBA" id="ARBA00009437"/>
    </source>
</evidence>
<evidence type="ECO:0000313" key="7">
    <source>
        <dbReference type="Proteomes" id="UP000610558"/>
    </source>
</evidence>
<evidence type="ECO:0000256" key="2">
    <source>
        <dbReference type="ARBA" id="ARBA00023015"/>
    </source>
</evidence>
<evidence type="ECO:0000313" key="6">
    <source>
        <dbReference type="EMBL" id="MBD2859614.1"/>
    </source>
</evidence>
<comment type="similarity">
    <text evidence="1">Belongs to the LysR transcriptional regulatory family.</text>
</comment>
<dbReference type="InterPro" id="IPR050389">
    <property type="entry name" value="LysR-type_TF"/>
</dbReference>
<dbReference type="PANTHER" id="PTHR30118:SF15">
    <property type="entry name" value="TRANSCRIPTIONAL REGULATORY PROTEIN"/>
    <property type="match status" value="1"/>
</dbReference>